<organism evidence="2 3">
    <name type="scientific">Eubacterium maltosivorans</name>
    <dbReference type="NCBI Taxonomy" id="2041044"/>
    <lineage>
        <taxon>Bacteria</taxon>
        <taxon>Bacillati</taxon>
        <taxon>Bacillota</taxon>
        <taxon>Clostridia</taxon>
        <taxon>Eubacteriales</taxon>
        <taxon>Eubacteriaceae</taxon>
        <taxon>Eubacterium</taxon>
    </lineage>
</organism>
<dbReference type="KEGG" id="emt:CPZ25_015415"/>
<dbReference type="RefSeq" id="WP_096919178.1">
    <property type="nucleotide sequence ID" value="NZ_CP029487.1"/>
</dbReference>
<keyword evidence="3" id="KW-1185">Reference proteome</keyword>
<sequence>MPLLKENEHFQKVTLEEFDALPMDEQHLYELIDDMVLMMPRPGVLHQSILFNLSVSLAPFFKGKTCRPFSELEVRLNKDIFVPDISILCDPEKFSEQRYEGAPTIAVEILSSGSMRTDLFVKLNKYQLAGVQEYWIVSPKSKTVIVHTFTKGAVNEYTLEDTLTSGIFEDLKIPLRDIFPKAP</sequence>
<dbReference type="Pfam" id="PF05685">
    <property type="entry name" value="Uma2"/>
    <property type="match status" value="1"/>
</dbReference>
<dbReference type="SUPFAM" id="SSF52980">
    <property type="entry name" value="Restriction endonuclease-like"/>
    <property type="match status" value="1"/>
</dbReference>
<keyword evidence="2" id="KW-0378">Hydrolase</keyword>
<accession>A0A4P9CAM6</accession>
<gene>
    <name evidence="2" type="ORF">CPZ25_015415</name>
</gene>
<dbReference type="CDD" id="cd06260">
    <property type="entry name" value="DUF820-like"/>
    <property type="match status" value="1"/>
</dbReference>
<dbReference type="GO" id="GO:0004519">
    <property type="term" value="F:endonuclease activity"/>
    <property type="evidence" value="ECO:0007669"/>
    <property type="project" value="UniProtKB-KW"/>
</dbReference>
<evidence type="ECO:0000313" key="2">
    <source>
        <dbReference type="EMBL" id="QCT72658.1"/>
    </source>
</evidence>
<name>A0A4P9CAM6_EUBML</name>
<reference evidence="2 3" key="1">
    <citation type="submission" date="2018-05" db="EMBL/GenBank/DDBJ databases">
        <title>Genome comparison of Eubacterium sp.</title>
        <authorList>
            <person name="Feng Y."/>
            <person name="Sanchez-Andrea I."/>
            <person name="Stams A.J.M."/>
            <person name="De Vos W.M."/>
        </authorList>
    </citation>
    <scope>NUCLEOTIDE SEQUENCE [LARGE SCALE GENOMIC DNA]</scope>
    <source>
        <strain evidence="2 3">YI</strain>
    </source>
</reference>
<dbReference type="InterPro" id="IPR012296">
    <property type="entry name" value="Nuclease_put_TT1808"/>
</dbReference>
<keyword evidence="2" id="KW-0255">Endonuclease</keyword>
<dbReference type="PANTHER" id="PTHR34107:SF4">
    <property type="entry name" value="SLL1222 PROTEIN"/>
    <property type="match status" value="1"/>
</dbReference>
<dbReference type="InterPro" id="IPR011335">
    <property type="entry name" value="Restrct_endonuc-II-like"/>
</dbReference>
<dbReference type="AlphaFoldDB" id="A0A4P9CAM6"/>
<feature type="domain" description="Putative restriction endonuclease" evidence="1">
    <location>
        <begin position="15"/>
        <end position="162"/>
    </location>
</feature>
<protein>
    <submittedName>
        <fullName evidence="2">Uma2 family endonuclease</fullName>
    </submittedName>
</protein>
<dbReference type="InterPro" id="IPR008538">
    <property type="entry name" value="Uma2"/>
</dbReference>
<evidence type="ECO:0000313" key="3">
    <source>
        <dbReference type="Proteomes" id="UP000218387"/>
    </source>
</evidence>
<proteinExistence type="predicted"/>
<dbReference type="PANTHER" id="PTHR34107">
    <property type="entry name" value="SLL0198 PROTEIN-RELATED"/>
    <property type="match status" value="1"/>
</dbReference>
<dbReference type="Proteomes" id="UP000218387">
    <property type="component" value="Chromosome"/>
</dbReference>
<dbReference type="Gene3D" id="3.90.1570.10">
    <property type="entry name" value="tt1808, chain A"/>
    <property type="match status" value="1"/>
</dbReference>
<keyword evidence="2" id="KW-0540">Nuclease</keyword>
<evidence type="ECO:0000259" key="1">
    <source>
        <dbReference type="Pfam" id="PF05685"/>
    </source>
</evidence>
<dbReference type="EMBL" id="CP029487">
    <property type="protein sequence ID" value="QCT72658.1"/>
    <property type="molecule type" value="Genomic_DNA"/>
</dbReference>